<dbReference type="InterPro" id="IPR014718">
    <property type="entry name" value="GH-type_carb-bd"/>
</dbReference>
<dbReference type="OrthoDB" id="9795355at2"/>
<dbReference type="GO" id="GO:0016853">
    <property type="term" value="F:isomerase activity"/>
    <property type="evidence" value="ECO:0007669"/>
    <property type="project" value="InterPro"/>
</dbReference>
<protein>
    <submittedName>
        <fullName evidence="4">Aldose 1-epimerase</fullName>
    </submittedName>
</protein>
<evidence type="ECO:0000313" key="4">
    <source>
        <dbReference type="EMBL" id="TAI49597.1"/>
    </source>
</evidence>
<organism evidence="4 5">
    <name type="scientific">Flagellimonas allohymeniacidonis</name>
    <dbReference type="NCBI Taxonomy" id="2517819"/>
    <lineage>
        <taxon>Bacteria</taxon>
        <taxon>Pseudomonadati</taxon>
        <taxon>Bacteroidota</taxon>
        <taxon>Flavobacteriia</taxon>
        <taxon>Flavobacteriales</taxon>
        <taxon>Flavobacteriaceae</taxon>
        <taxon>Flagellimonas</taxon>
    </lineage>
</organism>
<dbReference type="InterPro" id="IPR008183">
    <property type="entry name" value="Aldose_1/G6P_1-epimerase"/>
</dbReference>
<comment type="cofactor">
    <cofactor evidence="1">
        <name>Ca(2+)</name>
        <dbReference type="ChEBI" id="CHEBI:29108"/>
    </cofactor>
</comment>
<comment type="subunit">
    <text evidence="2">Monomer.</text>
</comment>
<dbReference type="Proteomes" id="UP000291981">
    <property type="component" value="Unassembled WGS sequence"/>
</dbReference>
<name>A0A4Q8QIB9_9FLAO</name>
<evidence type="ECO:0000256" key="2">
    <source>
        <dbReference type="ARBA" id="ARBA00011245"/>
    </source>
</evidence>
<accession>A0A4Q8QIB9</accession>
<dbReference type="Gene3D" id="2.70.98.10">
    <property type="match status" value="1"/>
</dbReference>
<sequence>MTYLKLDNQTVRIEEGELVGYEVDGHEYIHQKGSPGWGSADTEMFPIIGPVKDAGYAVQVPRGNAILDQHGHLRLLDYDLISHDDTHATFKKVYKGGTPVQNGKFPENSNKALLMWPYSFEFEKRFVLKPNQLEVTLVLNAERDMPYMIGYHPAFKLYTENPVLETDSREIPLKDVLAVGHRALQVADCEAITLKDKKEVKIETEGFGHFMCWTMVPNMVCIEPISFYPYAVEQRELHTGFDYTKDSEVVFKTIISV</sequence>
<gene>
    <name evidence="4" type="ORF">EW142_07310</name>
</gene>
<evidence type="ECO:0000256" key="3">
    <source>
        <dbReference type="ARBA" id="ARBA00022837"/>
    </source>
</evidence>
<keyword evidence="3" id="KW-0106">Calcium</keyword>
<dbReference type="Pfam" id="PF01263">
    <property type="entry name" value="Aldose_epim"/>
    <property type="match status" value="1"/>
</dbReference>
<evidence type="ECO:0000313" key="5">
    <source>
        <dbReference type="Proteomes" id="UP000291981"/>
    </source>
</evidence>
<dbReference type="AlphaFoldDB" id="A0A4Q8QIB9"/>
<dbReference type="RefSeq" id="WP_130611789.1">
    <property type="nucleotide sequence ID" value="NZ_SGIU01000001.1"/>
</dbReference>
<dbReference type="SUPFAM" id="SSF74650">
    <property type="entry name" value="Galactose mutarotase-like"/>
    <property type="match status" value="1"/>
</dbReference>
<dbReference type="InterPro" id="IPR011013">
    <property type="entry name" value="Gal_mutarotase_sf_dom"/>
</dbReference>
<proteinExistence type="predicted"/>
<reference evidence="4 5" key="1">
    <citation type="submission" date="2019-02" db="EMBL/GenBank/DDBJ databases">
        <title>Draft genome sequence of Muricauda sp. 176CP4-71.</title>
        <authorList>
            <person name="Park J.-S."/>
        </authorList>
    </citation>
    <scope>NUCLEOTIDE SEQUENCE [LARGE SCALE GENOMIC DNA]</scope>
    <source>
        <strain evidence="4 5">176CP4-71</strain>
    </source>
</reference>
<comment type="caution">
    <text evidence="4">The sequence shown here is derived from an EMBL/GenBank/DDBJ whole genome shotgun (WGS) entry which is preliminary data.</text>
</comment>
<dbReference type="GO" id="GO:0030246">
    <property type="term" value="F:carbohydrate binding"/>
    <property type="evidence" value="ECO:0007669"/>
    <property type="project" value="InterPro"/>
</dbReference>
<dbReference type="EMBL" id="SGIU01000001">
    <property type="protein sequence ID" value="TAI49597.1"/>
    <property type="molecule type" value="Genomic_DNA"/>
</dbReference>
<evidence type="ECO:0000256" key="1">
    <source>
        <dbReference type="ARBA" id="ARBA00001913"/>
    </source>
</evidence>
<dbReference type="GO" id="GO:0005975">
    <property type="term" value="P:carbohydrate metabolic process"/>
    <property type="evidence" value="ECO:0007669"/>
    <property type="project" value="InterPro"/>
</dbReference>
<keyword evidence="5" id="KW-1185">Reference proteome</keyword>